<proteinExistence type="predicted"/>
<sequence>MLRTEINKCFEKLSAVKEISNHIWLTLGLGSRIVGWPNECKWISHATVKRRGKGYLVPLPTVFLGDLSEGISNSSAGAHGSVTLWPPLTSIMHENSQKLTRMSNIYVLRSFRLSLWVLLFRANSSHWLWNRAKTMGRKQKIVLPPELPPEISEDEVEVSDEDLQFVNENRDYAGFVSNLDTHSITRFSIFLTSVSHVLSSFLYLCLYLFVCSVFFMVSFGS</sequence>
<evidence type="ECO:0000313" key="2">
    <source>
        <dbReference type="EMBL" id="KAF7145604.1"/>
    </source>
</evidence>
<dbReference type="Proteomes" id="UP000626092">
    <property type="component" value="Unassembled WGS sequence"/>
</dbReference>
<evidence type="ECO:0000256" key="1">
    <source>
        <dbReference type="SAM" id="Phobius"/>
    </source>
</evidence>
<name>A0A834LR40_RHOSS</name>
<keyword evidence="3" id="KW-1185">Reference proteome</keyword>
<keyword evidence="1" id="KW-0812">Transmembrane</keyword>
<comment type="caution">
    <text evidence="2">The sequence shown here is derived from an EMBL/GenBank/DDBJ whole genome shotgun (WGS) entry which is preliminary data.</text>
</comment>
<accession>A0A834LR40</accession>
<organism evidence="2 3">
    <name type="scientific">Rhododendron simsii</name>
    <name type="common">Sims's rhododendron</name>
    <dbReference type="NCBI Taxonomy" id="118357"/>
    <lineage>
        <taxon>Eukaryota</taxon>
        <taxon>Viridiplantae</taxon>
        <taxon>Streptophyta</taxon>
        <taxon>Embryophyta</taxon>
        <taxon>Tracheophyta</taxon>
        <taxon>Spermatophyta</taxon>
        <taxon>Magnoliopsida</taxon>
        <taxon>eudicotyledons</taxon>
        <taxon>Gunneridae</taxon>
        <taxon>Pentapetalae</taxon>
        <taxon>asterids</taxon>
        <taxon>Ericales</taxon>
        <taxon>Ericaceae</taxon>
        <taxon>Ericoideae</taxon>
        <taxon>Rhodoreae</taxon>
        <taxon>Rhododendron</taxon>
    </lineage>
</organism>
<evidence type="ECO:0000313" key="3">
    <source>
        <dbReference type="Proteomes" id="UP000626092"/>
    </source>
</evidence>
<dbReference type="EMBL" id="WJXA01000004">
    <property type="protein sequence ID" value="KAF7145604.1"/>
    <property type="molecule type" value="Genomic_DNA"/>
</dbReference>
<keyword evidence="1" id="KW-0472">Membrane</keyword>
<reference evidence="2" key="1">
    <citation type="submission" date="2019-11" db="EMBL/GenBank/DDBJ databases">
        <authorList>
            <person name="Liu Y."/>
            <person name="Hou J."/>
            <person name="Li T.-Q."/>
            <person name="Guan C.-H."/>
            <person name="Wu X."/>
            <person name="Wu H.-Z."/>
            <person name="Ling F."/>
            <person name="Zhang R."/>
            <person name="Shi X.-G."/>
            <person name="Ren J.-P."/>
            <person name="Chen E.-F."/>
            <person name="Sun J.-M."/>
        </authorList>
    </citation>
    <scope>NUCLEOTIDE SEQUENCE</scope>
    <source>
        <strain evidence="2">Adult_tree_wgs_1</strain>
        <tissue evidence="2">Leaves</tissue>
    </source>
</reference>
<gene>
    <name evidence="2" type="ORF">RHSIM_Rhsim04G0004900</name>
</gene>
<protein>
    <submittedName>
        <fullName evidence="2">Uncharacterized protein</fullName>
    </submittedName>
</protein>
<dbReference type="AlphaFoldDB" id="A0A834LR40"/>
<feature type="transmembrane region" description="Helical" evidence="1">
    <location>
        <begin position="201"/>
        <end position="220"/>
    </location>
</feature>
<keyword evidence="1" id="KW-1133">Transmembrane helix</keyword>